<gene>
    <name evidence="2" type="ORF">SAMN04488001_1378</name>
</gene>
<dbReference type="InterPro" id="IPR025391">
    <property type="entry name" value="DUF4123"/>
</dbReference>
<feature type="domain" description="DUF4123" evidence="1">
    <location>
        <begin position="14"/>
        <end position="129"/>
    </location>
</feature>
<dbReference type="STRING" id="670155.SAMN04488001_1378"/>
<proteinExistence type="predicted"/>
<dbReference type="AlphaFoldDB" id="A0A1H2V2Q3"/>
<reference evidence="3" key="1">
    <citation type="submission" date="2016-10" db="EMBL/GenBank/DDBJ databases">
        <authorList>
            <person name="Varghese N."/>
            <person name="Submissions S."/>
        </authorList>
    </citation>
    <scope>NUCLEOTIDE SEQUENCE [LARGE SCALE GENOMIC DNA]</scope>
    <source>
        <strain evidence="3">DSM 26922</strain>
    </source>
</reference>
<keyword evidence="3" id="KW-1185">Reference proteome</keyword>
<dbReference type="Proteomes" id="UP000199441">
    <property type="component" value="Unassembled WGS sequence"/>
</dbReference>
<evidence type="ECO:0000259" key="1">
    <source>
        <dbReference type="Pfam" id="PF13503"/>
    </source>
</evidence>
<sequence length="293" mass="32827">MLSEITETTQLFTYAILDAAKVVGLPELLATSGLEHRCFYKGDTFDQLGDVAPWIVRLEAENRLTQNLFTQGDAPWNLWDNEAGIFLRSSQSLDILWQHFRKFTKVQNSSGESVYFRYWEPHVARAYLGVGGSDALGSPPFFHNSNGKVVDAVICCGTQDVSTVHRAPETSAETGYKLTPAQERALIQGEERRRRADIATALRKCFPDQTEDVPQGQLIDNVGRVAVRMGAYGIRQVRNIHVLASWQLFYGDLFERRDPNGNLYNICRSGLGEDAKLVQMQSRMDALHSAGVI</sequence>
<accession>A0A1H2V2Q3</accession>
<dbReference type="EMBL" id="FNOI01000002">
    <property type="protein sequence ID" value="SDW62571.1"/>
    <property type="molecule type" value="Genomic_DNA"/>
</dbReference>
<protein>
    <recommendedName>
        <fullName evidence="1">DUF4123 domain-containing protein</fullName>
    </recommendedName>
</protein>
<evidence type="ECO:0000313" key="3">
    <source>
        <dbReference type="Proteomes" id="UP000199441"/>
    </source>
</evidence>
<name>A0A1H2V2Q3_9RHOB</name>
<dbReference type="Pfam" id="PF13503">
    <property type="entry name" value="DUF4123"/>
    <property type="match status" value="1"/>
</dbReference>
<evidence type="ECO:0000313" key="2">
    <source>
        <dbReference type="EMBL" id="SDW62571.1"/>
    </source>
</evidence>
<organism evidence="2 3">
    <name type="scientific">Litoreibacter albidus</name>
    <dbReference type="NCBI Taxonomy" id="670155"/>
    <lineage>
        <taxon>Bacteria</taxon>
        <taxon>Pseudomonadati</taxon>
        <taxon>Pseudomonadota</taxon>
        <taxon>Alphaproteobacteria</taxon>
        <taxon>Rhodobacterales</taxon>
        <taxon>Roseobacteraceae</taxon>
        <taxon>Litoreibacter</taxon>
    </lineage>
</organism>